<dbReference type="GO" id="GO:0102971">
    <property type="term" value="F:phosphinothricin N-acetyltransferase activity"/>
    <property type="evidence" value="ECO:0007669"/>
    <property type="project" value="UniProtKB-EC"/>
</dbReference>
<dbReference type="Proteomes" id="UP000535937">
    <property type="component" value="Unassembled WGS sequence"/>
</dbReference>
<proteinExistence type="predicted"/>
<evidence type="ECO:0000313" key="3">
    <source>
        <dbReference type="Proteomes" id="UP000535937"/>
    </source>
</evidence>
<dbReference type="PANTHER" id="PTHR43072:SF8">
    <property type="entry name" value="ACYLTRANSFERASE FABY-RELATED"/>
    <property type="match status" value="1"/>
</dbReference>
<dbReference type="PANTHER" id="PTHR43072">
    <property type="entry name" value="N-ACETYLTRANSFERASE"/>
    <property type="match status" value="1"/>
</dbReference>
<protein>
    <submittedName>
        <fullName evidence="2">Phosphinothricin acetyltransferase</fullName>
        <ecNumber evidence="2">2.3.1.183</ecNumber>
    </submittedName>
</protein>
<dbReference type="EMBL" id="JACHWZ010000005">
    <property type="protein sequence ID" value="MBB3060462.1"/>
    <property type="molecule type" value="Genomic_DNA"/>
</dbReference>
<dbReference type="InterPro" id="IPR000182">
    <property type="entry name" value="GNAT_dom"/>
</dbReference>
<dbReference type="SUPFAM" id="SSF55729">
    <property type="entry name" value="Acyl-CoA N-acyltransferases (Nat)"/>
    <property type="match status" value="1"/>
</dbReference>
<dbReference type="RefSeq" id="WP_183457885.1">
    <property type="nucleotide sequence ID" value="NZ_JACHWZ010000005.1"/>
</dbReference>
<gene>
    <name evidence="2" type="ORF">FHS09_001281</name>
</gene>
<dbReference type="InterPro" id="IPR016181">
    <property type="entry name" value="Acyl_CoA_acyltransferase"/>
</dbReference>
<dbReference type="PROSITE" id="PS51186">
    <property type="entry name" value="GNAT"/>
    <property type="match status" value="1"/>
</dbReference>
<evidence type="ECO:0000313" key="2">
    <source>
        <dbReference type="EMBL" id="MBB3060462.1"/>
    </source>
</evidence>
<organism evidence="2 3">
    <name type="scientific">Microbulbifer rhizosphaerae</name>
    <dbReference type="NCBI Taxonomy" id="1562603"/>
    <lineage>
        <taxon>Bacteria</taxon>
        <taxon>Pseudomonadati</taxon>
        <taxon>Pseudomonadota</taxon>
        <taxon>Gammaproteobacteria</taxon>
        <taxon>Cellvibrionales</taxon>
        <taxon>Microbulbiferaceae</taxon>
        <taxon>Microbulbifer</taxon>
    </lineage>
</organism>
<dbReference type="Pfam" id="PF13420">
    <property type="entry name" value="Acetyltransf_4"/>
    <property type="match status" value="1"/>
</dbReference>
<feature type="domain" description="N-acetyltransferase" evidence="1">
    <location>
        <begin position="4"/>
        <end position="166"/>
    </location>
</feature>
<keyword evidence="3" id="KW-1185">Reference proteome</keyword>
<name>A0A7W4Z8D3_9GAMM</name>
<dbReference type="EC" id="2.3.1.183" evidence="2"/>
<dbReference type="NCBIfam" id="NF040504">
    <property type="entry name" value="resist_ArsN1b"/>
    <property type="match status" value="1"/>
</dbReference>
<evidence type="ECO:0000259" key="1">
    <source>
        <dbReference type="PROSITE" id="PS51186"/>
    </source>
</evidence>
<dbReference type="AlphaFoldDB" id="A0A7W4Z8D3"/>
<keyword evidence="2" id="KW-0808">Transferase</keyword>
<sequence>MGEINIRQVVKSDVPTICSIYNHYVLNSIITFEESEVSVPEMEERISEIAHSGLPWLVAEHSGELLGYAYASKWKGRCAYRFSVESTVYLAQGAGGKGLGSLLYQALLDALAEKGLHSVIGGVALPNPASVALHEKLGMEKIAHFREVGYKFGQWIDVGYWQKILDHS</sequence>
<keyword evidence="2" id="KW-0012">Acyltransferase</keyword>
<accession>A0A7W4Z8D3</accession>
<dbReference type="CDD" id="cd04301">
    <property type="entry name" value="NAT_SF"/>
    <property type="match status" value="1"/>
</dbReference>
<dbReference type="Gene3D" id="3.40.630.30">
    <property type="match status" value="1"/>
</dbReference>
<reference evidence="2 3" key="1">
    <citation type="submission" date="2020-08" db="EMBL/GenBank/DDBJ databases">
        <title>Genomic Encyclopedia of Type Strains, Phase III (KMG-III): the genomes of soil and plant-associated and newly described type strains.</title>
        <authorList>
            <person name="Whitman W."/>
        </authorList>
    </citation>
    <scope>NUCLEOTIDE SEQUENCE [LARGE SCALE GENOMIC DNA]</scope>
    <source>
        <strain evidence="2 3">CECT 8799</strain>
    </source>
</reference>
<comment type="caution">
    <text evidence="2">The sequence shown here is derived from an EMBL/GenBank/DDBJ whole genome shotgun (WGS) entry which is preliminary data.</text>
</comment>